<reference evidence="6 7" key="1">
    <citation type="submission" date="2015-09" db="EMBL/GenBank/DDBJ databases">
        <title>Draft genome sequence of Kouleothrix aurantiaca JCM 19913.</title>
        <authorList>
            <person name="Hemp J."/>
        </authorList>
    </citation>
    <scope>NUCLEOTIDE SEQUENCE [LARGE SCALE GENOMIC DNA]</scope>
    <source>
        <strain evidence="6 7">COM-B</strain>
    </source>
</reference>
<protein>
    <submittedName>
        <fullName evidence="6">DNA helicase UvrD</fullName>
    </submittedName>
</protein>
<dbReference type="PANTHER" id="PTHR11070:SF2">
    <property type="entry name" value="ATP-DEPENDENT DNA HELICASE SRS2"/>
    <property type="match status" value="1"/>
</dbReference>
<dbReference type="Gene3D" id="3.30.160.800">
    <property type="match status" value="1"/>
</dbReference>
<gene>
    <name evidence="6" type="ORF">SE17_43905</name>
</gene>
<feature type="non-terminal residue" evidence="6">
    <location>
        <position position="1"/>
    </location>
</feature>
<keyword evidence="2" id="KW-0378">Hydrolase</keyword>
<keyword evidence="3 6" id="KW-0347">Helicase</keyword>
<name>A0A0P9D117_9CHLR</name>
<evidence type="ECO:0000256" key="3">
    <source>
        <dbReference type="ARBA" id="ARBA00022806"/>
    </source>
</evidence>
<evidence type="ECO:0000256" key="1">
    <source>
        <dbReference type="ARBA" id="ARBA00022741"/>
    </source>
</evidence>
<proteinExistence type="predicted"/>
<feature type="domain" description="UvrD-like helicase C-terminal" evidence="5">
    <location>
        <begin position="74"/>
        <end position="173"/>
    </location>
</feature>
<dbReference type="PANTHER" id="PTHR11070">
    <property type="entry name" value="UVRD / RECB / PCRA DNA HELICASE FAMILY MEMBER"/>
    <property type="match status" value="1"/>
</dbReference>
<keyword evidence="1" id="KW-0547">Nucleotide-binding</keyword>
<dbReference type="GO" id="GO:0000725">
    <property type="term" value="P:recombinational repair"/>
    <property type="evidence" value="ECO:0007669"/>
    <property type="project" value="TreeGrafter"/>
</dbReference>
<dbReference type="InterPro" id="IPR027417">
    <property type="entry name" value="P-loop_NTPase"/>
</dbReference>
<dbReference type="Pfam" id="PF13361">
    <property type="entry name" value="UvrD_C"/>
    <property type="match status" value="1"/>
</dbReference>
<dbReference type="SUPFAM" id="SSF52540">
    <property type="entry name" value="P-loop containing nucleoside triphosphate hydrolases"/>
    <property type="match status" value="1"/>
</dbReference>
<keyword evidence="7" id="KW-1185">Reference proteome</keyword>
<dbReference type="InterPro" id="IPR014017">
    <property type="entry name" value="DNA_helicase_UvrD-like_C"/>
</dbReference>
<dbReference type="InterPro" id="IPR000212">
    <property type="entry name" value="DNA_helicase_UvrD/REP"/>
</dbReference>
<dbReference type="Proteomes" id="UP000050509">
    <property type="component" value="Unassembled WGS sequence"/>
</dbReference>
<organism evidence="6 7">
    <name type="scientific">Kouleothrix aurantiaca</name>
    <dbReference type="NCBI Taxonomy" id="186479"/>
    <lineage>
        <taxon>Bacteria</taxon>
        <taxon>Bacillati</taxon>
        <taxon>Chloroflexota</taxon>
        <taxon>Chloroflexia</taxon>
        <taxon>Chloroflexales</taxon>
        <taxon>Roseiflexineae</taxon>
        <taxon>Roseiflexaceae</taxon>
        <taxon>Kouleothrix</taxon>
    </lineage>
</organism>
<evidence type="ECO:0000256" key="4">
    <source>
        <dbReference type="ARBA" id="ARBA00022840"/>
    </source>
</evidence>
<feature type="non-terminal residue" evidence="6">
    <location>
        <position position="173"/>
    </location>
</feature>
<accession>A0A0P9D117</accession>
<evidence type="ECO:0000313" key="6">
    <source>
        <dbReference type="EMBL" id="KPV45903.1"/>
    </source>
</evidence>
<dbReference type="GO" id="GO:0033202">
    <property type="term" value="C:DNA helicase complex"/>
    <property type="evidence" value="ECO:0007669"/>
    <property type="project" value="TreeGrafter"/>
</dbReference>
<evidence type="ECO:0000256" key="2">
    <source>
        <dbReference type="ARBA" id="ARBA00022801"/>
    </source>
</evidence>
<comment type="caution">
    <text evidence="6">The sequence shown here is derived from an EMBL/GenBank/DDBJ whole genome shotgun (WGS) entry which is preliminary data.</text>
</comment>
<dbReference type="GO" id="GO:0043138">
    <property type="term" value="F:3'-5' DNA helicase activity"/>
    <property type="evidence" value="ECO:0007669"/>
    <property type="project" value="TreeGrafter"/>
</dbReference>
<dbReference type="PATRIC" id="fig|186479.3.peg.7618"/>
<dbReference type="GO" id="GO:0003677">
    <property type="term" value="F:DNA binding"/>
    <property type="evidence" value="ECO:0007669"/>
    <property type="project" value="InterPro"/>
</dbReference>
<dbReference type="Gene3D" id="1.10.486.10">
    <property type="entry name" value="PCRA, domain 4"/>
    <property type="match status" value="1"/>
</dbReference>
<sequence>MSMNVPNYVALQLLAEDPPSEHPFAARTRTALLAFLALLDELIAQREKGDLGALMDFLFGRVGFQEALLREHGEDDGAERWANIEELRNAANNYVNMPIENQLPVFLEEVALVSDIDQVKEDRNTITCITLHQAKGLEYPVVFLVGLEEGLVPHSRSLDDKDALEEERRLFYV</sequence>
<dbReference type="GO" id="GO:0005524">
    <property type="term" value="F:ATP binding"/>
    <property type="evidence" value="ECO:0007669"/>
    <property type="project" value="UniProtKB-KW"/>
</dbReference>
<evidence type="ECO:0000259" key="5">
    <source>
        <dbReference type="Pfam" id="PF13361"/>
    </source>
</evidence>
<dbReference type="GO" id="GO:0005829">
    <property type="term" value="C:cytosol"/>
    <property type="evidence" value="ECO:0007669"/>
    <property type="project" value="TreeGrafter"/>
</dbReference>
<dbReference type="GO" id="GO:0016787">
    <property type="term" value="F:hydrolase activity"/>
    <property type="evidence" value="ECO:0007669"/>
    <property type="project" value="UniProtKB-KW"/>
</dbReference>
<dbReference type="AlphaFoldDB" id="A0A0P9D117"/>
<keyword evidence="4" id="KW-0067">ATP-binding</keyword>
<dbReference type="EMBL" id="LJCR01003683">
    <property type="protein sequence ID" value="KPV45903.1"/>
    <property type="molecule type" value="Genomic_DNA"/>
</dbReference>
<evidence type="ECO:0000313" key="7">
    <source>
        <dbReference type="Proteomes" id="UP000050509"/>
    </source>
</evidence>